<dbReference type="InterPro" id="IPR005302">
    <property type="entry name" value="MoCF_Sase_C"/>
</dbReference>
<dbReference type="PANTHER" id="PTHR30212:SF2">
    <property type="entry name" value="PROTEIN YIIM"/>
    <property type="match status" value="1"/>
</dbReference>
<reference evidence="2" key="1">
    <citation type="submission" date="2020-02" db="EMBL/GenBank/DDBJ databases">
        <title>Delineation of the pyrene-degrading pathway in Roseobacter clade bacteria by genomic analysis.</title>
        <authorList>
            <person name="Zhou H."/>
            <person name="Wang H."/>
        </authorList>
    </citation>
    <scope>NUCLEOTIDE SEQUENCE</scope>
    <source>
        <strain evidence="2">PrR005</strain>
    </source>
</reference>
<dbReference type="PANTHER" id="PTHR30212">
    <property type="entry name" value="PROTEIN YIIM"/>
    <property type="match status" value="1"/>
</dbReference>
<dbReference type="Gene3D" id="2.40.33.20">
    <property type="entry name" value="PK beta-barrel domain-like"/>
    <property type="match status" value="1"/>
</dbReference>
<accession>A0A6B2NPR9</accession>
<dbReference type="GO" id="GO:0030170">
    <property type="term" value="F:pyridoxal phosphate binding"/>
    <property type="evidence" value="ECO:0007669"/>
    <property type="project" value="InterPro"/>
</dbReference>
<proteinExistence type="predicted"/>
<gene>
    <name evidence="2" type="ORF">G0P99_06130</name>
</gene>
<comment type="caution">
    <text evidence="2">The sequence shown here is derived from an EMBL/GenBank/DDBJ whole genome shotgun (WGS) entry which is preliminary data.</text>
</comment>
<dbReference type="GO" id="GO:0003824">
    <property type="term" value="F:catalytic activity"/>
    <property type="evidence" value="ECO:0007669"/>
    <property type="project" value="InterPro"/>
</dbReference>
<organism evidence="2">
    <name type="scientific">Ruegeria sp. PrR005</name>
    <dbReference type="NCBI Taxonomy" id="2706882"/>
    <lineage>
        <taxon>Bacteria</taxon>
        <taxon>Pseudomonadati</taxon>
        <taxon>Pseudomonadota</taxon>
        <taxon>Alphaproteobacteria</taxon>
        <taxon>Rhodobacterales</taxon>
        <taxon>Roseobacteraceae</taxon>
        <taxon>Ruegeria</taxon>
    </lineage>
</organism>
<dbReference type="EMBL" id="JAAGOX010000010">
    <property type="protein sequence ID" value="NDW44529.1"/>
    <property type="molecule type" value="Genomic_DNA"/>
</dbReference>
<dbReference type="GO" id="GO:0030151">
    <property type="term" value="F:molybdenum ion binding"/>
    <property type="evidence" value="ECO:0007669"/>
    <property type="project" value="InterPro"/>
</dbReference>
<sequence length="123" mass="13243">MTHPDLSAEIGGIFLGNVQDRWQGKPPSAIQKNRVPGYQTITPTGFAEDVQADLTVHGGEEKAIHHYARDHYAAWQHEGHMVAGMEPAAFGENITTIGLTEENLCIGDILGLGTGWPDLTGPV</sequence>
<evidence type="ECO:0000259" key="1">
    <source>
        <dbReference type="PROSITE" id="PS51340"/>
    </source>
</evidence>
<dbReference type="RefSeq" id="WP_164128512.1">
    <property type="nucleotide sequence ID" value="NZ_JAAGOX010000010.1"/>
</dbReference>
<dbReference type="InterPro" id="IPR052353">
    <property type="entry name" value="Benzoxazolinone_Detox_Enz"/>
</dbReference>
<name>A0A6B2NPR9_9RHOB</name>
<dbReference type="Pfam" id="PF03473">
    <property type="entry name" value="MOSC"/>
    <property type="match status" value="1"/>
</dbReference>
<dbReference type="PROSITE" id="PS51340">
    <property type="entry name" value="MOSC"/>
    <property type="match status" value="1"/>
</dbReference>
<protein>
    <submittedName>
        <fullName evidence="2">MOSC domain-containing protein</fullName>
    </submittedName>
</protein>
<dbReference type="AlphaFoldDB" id="A0A6B2NPR9"/>
<evidence type="ECO:0000313" key="2">
    <source>
        <dbReference type="EMBL" id="NDW44529.1"/>
    </source>
</evidence>
<feature type="domain" description="MOSC" evidence="1">
    <location>
        <begin position="33"/>
        <end position="123"/>
    </location>
</feature>
<dbReference type="SUPFAM" id="SSF50800">
    <property type="entry name" value="PK beta-barrel domain-like"/>
    <property type="match status" value="1"/>
</dbReference>
<dbReference type="InterPro" id="IPR011037">
    <property type="entry name" value="Pyrv_Knase-like_insert_dom_sf"/>
</dbReference>